<proteinExistence type="predicted"/>
<name>A0ABT6Y378_ALISE</name>
<evidence type="ECO:0000313" key="1">
    <source>
        <dbReference type="EMBL" id="MDI9261319.1"/>
    </source>
</evidence>
<accession>A0ABT6Y378</accession>
<evidence type="ECO:0000313" key="2">
    <source>
        <dbReference type="Proteomes" id="UP001529245"/>
    </source>
</evidence>
<gene>
    <name evidence="1" type="ORF">QID03_14250</name>
</gene>
<protein>
    <submittedName>
        <fullName evidence="1">Uncharacterized protein</fullName>
    </submittedName>
</protein>
<reference evidence="1 2" key="1">
    <citation type="submission" date="2023-04" db="EMBL/GenBank/DDBJ databases">
        <title>A. sendaiensis sub sp. chiapanensis a novel subspecie with specific adaptation in bacterial cell wall isolated from an active volcano.</title>
        <authorList>
            <person name="Alvarez Gutierrez P.E."/>
            <person name="Ortiz Cortes L.Y."/>
        </authorList>
    </citation>
    <scope>NUCLEOTIDE SEQUENCE [LARGE SCALE GENOMIC DNA]</scope>
    <source>
        <strain evidence="1 2">PA2</strain>
    </source>
</reference>
<dbReference type="EMBL" id="JASGCB010000047">
    <property type="protein sequence ID" value="MDI9261319.1"/>
    <property type="molecule type" value="Genomic_DNA"/>
</dbReference>
<keyword evidence="2" id="KW-1185">Reference proteome</keyword>
<organism evidence="1 2">
    <name type="scientific">Alicyclobacillus sendaiensis PA2</name>
    <dbReference type="NCBI Taxonomy" id="3029425"/>
    <lineage>
        <taxon>Bacteria</taxon>
        <taxon>Bacillati</taxon>
        <taxon>Bacillota</taxon>
        <taxon>Bacilli</taxon>
        <taxon>Bacillales</taxon>
        <taxon>Alicyclobacillaceae</taxon>
        <taxon>Alicyclobacillus</taxon>
    </lineage>
</organism>
<sequence>MQKVVLFENGSQLPFFSMYFDKDTVVRRASVQSIREALESGALIVWAGDGKENWNIPGVVDVDTLKPNIPSFR</sequence>
<dbReference type="Proteomes" id="UP001529245">
    <property type="component" value="Unassembled WGS sequence"/>
</dbReference>
<comment type="caution">
    <text evidence="1">The sequence shown here is derived from an EMBL/GenBank/DDBJ whole genome shotgun (WGS) entry which is preliminary data.</text>
</comment>
<dbReference type="RefSeq" id="WP_283204712.1">
    <property type="nucleotide sequence ID" value="NZ_JASGCB010000047.1"/>
</dbReference>